<keyword evidence="1" id="KW-1133">Transmembrane helix</keyword>
<dbReference type="RefSeq" id="WP_009553007.1">
    <property type="nucleotide sequence ID" value="NZ_ANAG01000011.1"/>
</dbReference>
<keyword evidence="3" id="KW-1185">Reference proteome</keyword>
<dbReference type="PROSITE" id="PS51257">
    <property type="entry name" value="PROKAR_LIPOPROTEIN"/>
    <property type="match status" value="1"/>
</dbReference>
<name>M5J653_9LACO</name>
<comment type="caution">
    <text evidence="2">The sequence shown here is derived from an EMBL/GenBank/DDBJ whole genome shotgun (WGS) entry which is preliminary data.</text>
</comment>
<dbReference type="STRING" id="1227363.D271_03145"/>
<evidence type="ECO:0000313" key="3">
    <source>
        <dbReference type="Proteomes" id="UP000011912"/>
    </source>
</evidence>
<keyword evidence="1" id="KW-0812">Transmembrane</keyword>
<gene>
    <name evidence="2" type="ORF">D271_03145</name>
</gene>
<protein>
    <submittedName>
        <fullName evidence="2">Uncharacterized protein</fullName>
    </submittedName>
</protein>
<proteinExistence type="predicted"/>
<evidence type="ECO:0000256" key="1">
    <source>
        <dbReference type="SAM" id="Phobius"/>
    </source>
</evidence>
<dbReference type="EMBL" id="ANAG01000011">
    <property type="protein sequence ID" value="EKW99120.1"/>
    <property type="molecule type" value="Genomic_DNA"/>
</dbReference>
<dbReference type="PATRIC" id="fig|1227363.6.peg.614"/>
<feature type="transmembrane region" description="Helical" evidence="1">
    <location>
        <begin position="12"/>
        <end position="31"/>
    </location>
</feature>
<dbReference type="AlphaFoldDB" id="M5J653"/>
<organism evidence="2 3">
    <name type="scientific">Ligilactobacillus saerimneri 30a</name>
    <dbReference type="NCBI Taxonomy" id="1227363"/>
    <lineage>
        <taxon>Bacteria</taxon>
        <taxon>Bacillati</taxon>
        <taxon>Bacillota</taxon>
        <taxon>Bacilli</taxon>
        <taxon>Lactobacillales</taxon>
        <taxon>Lactobacillaceae</taxon>
        <taxon>Ligilactobacillus</taxon>
    </lineage>
</organism>
<sequence length="77" mass="9088">MQFIKPKHKAFVLAESLLGLTFISLGIMLVACNQQVLVRRERQVYAQLNQSYQQLNWSRQRLYEVKEDELPPKVPQE</sequence>
<evidence type="ECO:0000313" key="2">
    <source>
        <dbReference type="EMBL" id="EKW99120.1"/>
    </source>
</evidence>
<accession>M5J653</accession>
<reference evidence="2 3" key="1">
    <citation type="journal article" date="2013" name="Genome Announc.">
        <title>Genome Sequence of Lactobacillus saerimneri 30a (Formerly Lactobacillus sp. Strain 30a), a Reference Lactic Acid Bacterium Strain Producing Biogenic Amines.</title>
        <authorList>
            <person name="Romano A."/>
            <person name="Trip H."/>
            <person name="Campbell-Sills H."/>
            <person name="Bouchez O."/>
            <person name="Sherman D."/>
            <person name="Lolkema J.S."/>
            <person name="Lucas P.M."/>
        </authorList>
    </citation>
    <scope>NUCLEOTIDE SEQUENCE [LARGE SCALE GENOMIC DNA]</scope>
    <source>
        <strain evidence="2 3">30a</strain>
    </source>
</reference>
<keyword evidence="1" id="KW-0472">Membrane</keyword>
<dbReference type="Proteomes" id="UP000011912">
    <property type="component" value="Unassembled WGS sequence"/>
</dbReference>